<comment type="caution">
    <text evidence="2">The sequence shown here is derived from an EMBL/GenBank/DDBJ whole genome shotgun (WGS) entry which is preliminary data.</text>
</comment>
<dbReference type="InterPro" id="IPR011044">
    <property type="entry name" value="Quino_amine_DH_bsu"/>
</dbReference>
<reference evidence="2" key="1">
    <citation type="submission" date="2020-06" db="EMBL/GenBank/DDBJ databases">
        <authorList>
            <consortium name="Plant Systems Biology data submission"/>
        </authorList>
    </citation>
    <scope>NUCLEOTIDE SEQUENCE</scope>
    <source>
        <strain evidence="2">D6</strain>
    </source>
</reference>
<dbReference type="AlphaFoldDB" id="A0A9N8H494"/>
<protein>
    <submittedName>
        <fullName evidence="2">Uncharacterized protein</fullName>
    </submittedName>
</protein>
<feature type="signal peptide" evidence="1">
    <location>
        <begin position="1"/>
        <end position="19"/>
    </location>
</feature>
<dbReference type="Proteomes" id="UP001153069">
    <property type="component" value="Unassembled WGS sequence"/>
</dbReference>
<dbReference type="EMBL" id="CAICTM010000107">
    <property type="protein sequence ID" value="CAB9501413.1"/>
    <property type="molecule type" value="Genomic_DNA"/>
</dbReference>
<evidence type="ECO:0000313" key="3">
    <source>
        <dbReference type="Proteomes" id="UP001153069"/>
    </source>
</evidence>
<dbReference type="SUPFAM" id="SSF50969">
    <property type="entry name" value="YVTN repeat-like/Quinoprotein amine dehydrogenase"/>
    <property type="match status" value="1"/>
</dbReference>
<proteinExistence type="predicted"/>
<keyword evidence="3" id="KW-1185">Reference proteome</keyword>
<organism evidence="2 3">
    <name type="scientific">Seminavis robusta</name>
    <dbReference type="NCBI Taxonomy" id="568900"/>
    <lineage>
        <taxon>Eukaryota</taxon>
        <taxon>Sar</taxon>
        <taxon>Stramenopiles</taxon>
        <taxon>Ochrophyta</taxon>
        <taxon>Bacillariophyta</taxon>
        <taxon>Bacillariophyceae</taxon>
        <taxon>Bacillariophycidae</taxon>
        <taxon>Naviculales</taxon>
        <taxon>Naviculaceae</taxon>
        <taxon>Seminavis</taxon>
    </lineage>
</organism>
<accession>A0A9N8H494</accession>
<evidence type="ECO:0000256" key="1">
    <source>
        <dbReference type="SAM" id="SignalP"/>
    </source>
</evidence>
<evidence type="ECO:0000313" key="2">
    <source>
        <dbReference type="EMBL" id="CAB9501413.1"/>
    </source>
</evidence>
<gene>
    <name evidence="2" type="ORF">SEMRO_108_G054130.1</name>
</gene>
<sequence length="341" mass="36824">MMSRLLLCCILLIVRLGRALQNPSTVVKVSSFAVPRAPSGLYFDDGGSNLLYILSGSPRNATGDHHLYVFTTEGQQQCLITIPRAAGVTGVDGFYISHNDTQAYIVDSQGPIWAGETRLGASVYQVDWTDPCGCDSGTCSHSEVTWTPFGNRQWSFVTATNANEKSSNDDGHFHGSGIVVMDKSFFGVQSVHSGDDAATPSHTSKSLVKMDMATSSRVARWPLDGSNKDILGRDDVDPSRLTCGPDRCVTSLVIADRNNHIYEMDLSSGKATKEWDLKEIALGPNDDGIITALAYARTTGYYYVGIQSTSMIHVVDLRDTVAGEADQDREGKGPVLGVDTT</sequence>
<keyword evidence="1" id="KW-0732">Signal</keyword>
<feature type="chain" id="PRO_5040237303" evidence="1">
    <location>
        <begin position="20"/>
        <end position="341"/>
    </location>
</feature>
<name>A0A9N8H494_9STRA</name>